<dbReference type="Gene3D" id="2.10.25.10">
    <property type="entry name" value="Laminin"/>
    <property type="match status" value="7"/>
</dbReference>
<feature type="domain" description="EGF-like" evidence="8">
    <location>
        <begin position="215"/>
        <end position="262"/>
    </location>
</feature>
<feature type="chain" id="PRO_5037271754" evidence="7">
    <location>
        <begin position="22"/>
        <end position="440"/>
    </location>
</feature>
<feature type="domain" description="EGF-like" evidence="8">
    <location>
        <begin position="302"/>
        <end position="338"/>
    </location>
</feature>
<feature type="domain" description="EGF-like" evidence="8">
    <location>
        <begin position="126"/>
        <end position="166"/>
    </location>
</feature>
<feature type="disulfide bond" evidence="6">
    <location>
        <begin position="328"/>
        <end position="337"/>
    </location>
</feature>
<feature type="disulfide bond" evidence="6">
    <location>
        <begin position="290"/>
        <end position="299"/>
    </location>
</feature>
<keyword evidence="3" id="KW-0677">Repeat</keyword>
<evidence type="ECO:0000256" key="3">
    <source>
        <dbReference type="ARBA" id="ARBA00022737"/>
    </source>
</evidence>
<dbReference type="AlphaFoldDB" id="A0A915CLH4"/>
<accession>A0A915CLH4</accession>
<feature type="disulfide bond" evidence="6">
    <location>
        <begin position="114"/>
        <end position="123"/>
    </location>
</feature>
<protein>
    <submittedName>
        <fullName evidence="10">EGF-like domain-containing protein</fullName>
    </submittedName>
</protein>
<evidence type="ECO:0000256" key="1">
    <source>
        <dbReference type="ARBA" id="ARBA00022536"/>
    </source>
</evidence>
<evidence type="ECO:0000256" key="5">
    <source>
        <dbReference type="ARBA" id="ARBA00023180"/>
    </source>
</evidence>
<feature type="disulfide bond" evidence="6">
    <location>
        <begin position="137"/>
        <end position="154"/>
    </location>
</feature>
<sequence length="440" mass="48870">MILRLCIFLADFLVIAGLANAEDTFCMTCGVYGFCKSDNLNQTVATAAYTYDIDETTSSAYTICSQCICPEGIEGNCCEQLPKPCENQEMCLNATHGSTQMCQQLGLFDFECVCEPGFRGQFCNESMNYCEPENNQCSLLGTQTCISFLDSYICACSPDFTGAYCETKMPEYCEAEECVCNSNNPCRNGGTCFYDGPNQYDCECKPGFTGQNCEVEFLCEASNPCQHGGTCSITMFTNDTIDNHQTDYECQCLNIWMGKHCEDFNACSQKPCQNNATCWPTGHDQYECDCALGFTGPDCLVNIDFCEPNPCAFNATCVDMIEDYQCMCPPGTSGKNCENKRDNCLIDNDNSTTFIPFEDEPPNKCQLVDLNATCVDTLTNYTCICSSNYTGSHCNITTLMWTLLEPFPNPEDQHLIQFVNIILANPVSFKRSLHFSPIMA</sequence>
<feature type="disulfide bond" evidence="6">
    <location>
        <begin position="385"/>
        <end position="394"/>
    </location>
</feature>
<evidence type="ECO:0000256" key="2">
    <source>
        <dbReference type="ARBA" id="ARBA00022729"/>
    </source>
</evidence>
<dbReference type="GO" id="GO:0016020">
    <property type="term" value="C:membrane"/>
    <property type="evidence" value="ECO:0007669"/>
    <property type="project" value="UniProtKB-SubCell"/>
</dbReference>
<keyword evidence="1 6" id="KW-0245">EGF-like domain</keyword>
<dbReference type="FunFam" id="2.10.25.10:FF:000472">
    <property type="entry name" value="Uncharacterized protein, isoform A"/>
    <property type="match status" value="1"/>
</dbReference>
<organism evidence="9 10">
    <name type="scientific">Ditylenchus dipsaci</name>
    <dbReference type="NCBI Taxonomy" id="166011"/>
    <lineage>
        <taxon>Eukaryota</taxon>
        <taxon>Metazoa</taxon>
        <taxon>Ecdysozoa</taxon>
        <taxon>Nematoda</taxon>
        <taxon>Chromadorea</taxon>
        <taxon>Rhabditida</taxon>
        <taxon>Tylenchina</taxon>
        <taxon>Tylenchomorpha</taxon>
        <taxon>Sphaerularioidea</taxon>
        <taxon>Anguinidae</taxon>
        <taxon>Anguininae</taxon>
        <taxon>Ditylenchus</taxon>
    </lineage>
</organism>
<evidence type="ECO:0000313" key="10">
    <source>
        <dbReference type="WBParaSite" id="jg10234"/>
    </source>
</evidence>
<dbReference type="Proteomes" id="UP000887574">
    <property type="component" value="Unplaced"/>
</dbReference>
<feature type="domain" description="EGF-like" evidence="8">
    <location>
        <begin position="81"/>
        <end position="124"/>
    </location>
</feature>
<evidence type="ECO:0000313" key="9">
    <source>
        <dbReference type="Proteomes" id="UP000887574"/>
    </source>
</evidence>
<feature type="disulfide bond" evidence="6">
    <location>
        <begin position="252"/>
        <end position="261"/>
    </location>
</feature>
<feature type="domain" description="EGF-like" evidence="8">
    <location>
        <begin position="263"/>
        <end position="300"/>
    </location>
</feature>
<evidence type="ECO:0000256" key="4">
    <source>
        <dbReference type="ARBA" id="ARBA00023157"/>
    </source>
</evidence>
<dbReference type="PROSITE" id="PS00022">
    <property type="entry name" value="EGF_1"/>
    <property type="match status" value="7"/>
</dbReference>
<dbReference type="PROSITE" id="PS50026">
    <property type="entry name" value="EGF_3"/>
    <property type="match status" value="7"/>
</dbReference>
<feature type="domain" description="EGF-like" evidence="8">
    <location>
        <begin position="357"/>
        <end position="395"/>
    </location>
</feature>
<dbReference type="InterPro" id="IPR051022">
    <property type="entry name" value="Notch_Cell-Fate_Det"/>
</dbReference>
<dbReference type="Pfam" id="PF12661">
    <property type="entry name" value="hEGF"/>
    <property type="match status" value="1"/>
</dbReference>
<dbReference type="Pfam" id="PF00008">
    <property type="entry name" value="EGF"/>
    <property type="match status" value="3"/>
</dbReference>
<feature type="signal peptide" evidence="7">
    <location>
        <begin position="1"/>
        <end position="21"/>
    </location>
</feature>
<dbReference type="InterPro" id="IPR000742">
    <property type="entry name" value="EGF"/>
</dbReference>
<dbReference type="FunFam" id="2.10.25.10:FF:000118">
    <property type="entry name" value="protein delta homolog 2"/>
    <property type="match status" value="1"/>
</dbReference>
<dbReference type="GO" id="GO:0005509">
    <property type="term" value="F:calcium ion binding"/>
    <property type="evidence" value="ECO:0007669"/>
    <property type="project" value="InterPro"/>
</dbReference>
<keyword evidence="2 7" id="KW-0732">Signal</keyword>
<name>A0A915CLH4_9BILA</name>
<dbReference type="CDD" id="cd00054">
    <property type="entry name" value="EGF_CA"/>
    <property type="match status" value="2"/>
</dbReference>
<dbReference type="WBParaSite" id="jg10234">
    <property type="protein sequence ID" value="jg10234"/>
    <property type="gene ID" value="jg10234"/>
</dbReference>
<dbReference type="PANTHER" id="PTHR24049">
    <property type="entry name" value="CRUMBS FAMILY MEMBER"/>
    <property type="match status" value="1"/>
</dbReference>
<dbReference type="InterPro" id="IPR013032">
    <property type="entry name" value="EGF-like_CS"/>
</dbReference>
<comment type="caution">
    <text evidence="6">Lacks conserved residue(s) required for the propagation of feature annotation.</text>
</comment>
<feature type="domain" description="EGF-like" evidence="8">
    <location>
        <begin position="179"/>
        <end position="214"/>
    </location>
</feature>
<evidence type="ECO:0000256" key="6">
    <source>
        <dbReference type="PROSITE-ProRule" id="PRU00076"/>
    </source>
</evidence>
<dbReference type="InterPro" id="IPR001881">
    <property type="entry name" value="EGF-like_Ca-bd_dom"/>
</dbReference>
<keyword evidence="4 6" id="KW-1015">Disulfide bond</keyword>
<keyword evidence="5" id="KW-0325">Glycoprotein</keyword>
<dbReference type="InterPro" id="IPR000152">
    <property type="entry name" value="EGF-type_Asp/Asn_hydroxyl_site"/>
</dbReference>
<reference evidence="10" key="1">
    <citation type="submission" date="2022-11" db="UniProtKB">
        <authorList>
            <consortium name="WormBaseParasite"/>
        </authorList>
    </citation>
    <scope>IDENTIFICATION</scope>
</reference>
<feature type="disulfide bond" evidence="6">
    <location>
        <begin position="156"/>
        <end position="165"/>
    </location>
</feature>
<evidence type="ECO:0000259" key="8">
    <source>
        <dbReference type="PROSITE" id="PS50026"/>
    </source>
</evidence>
<dbReference type="PROSITE" id="PS01186">
    <property type="entry name" value="EGF_2"/>
    <property type="match status" value="3"/>
</dbReference>
<proteinExistence type="predicted"/>
<dbReference type="SMART" id="SM00181">
    <property type="entry name" value="EGF"/>
    <property type="match status" value="7"/>
</dbReference>
<feature type="disulfide bond" evidence="6">
    <location>
        <begin position="204"/>
        <end position="213"/>
    </location>
</feature>
<dbReference type="SUPFAM" id="SSF57196">
    <property type="entry name" value="EGF/Laminin"/>
    <property type="match status" value="6"/>
</dbReference>
<evidence type="ECO:0000256" key="7">
    <source>
        <dbReference type="SAM" id="SignalP"/>
    </source>
</evidence>
<keyword evidence="9" id="KW-1185">Reference proteome</keyword>
<dbReference type="PROSITE" id="PS00010">
    <property type="entry name" value="ASX_HYDROXYL"/>
    <property type="match status" value="2"/>
</dbReference>
<dbReference type="SMART" id="SM00179">
    <property type="entry name" value="EGF_CA"/>
    <property type="match status" value="5"/>
</dbReference>